<organism evidence="3 4">
    <name type="scientific">Clostridium felsineum</name>
    <dbReference type="NCBI Taxonomy" id="36839"/>
    <lineage>
        <taxon>Bacteria</taxon>
        <taxon>Bacillati</taxon>
        <taxon>Bacillota</taxon>
        <taxon>Clostridia</taxon>
        <taxon>Eubacteriales</taxon>
        <taxon>Clostridiaceae</taxon>
        <taxon>Clostridium</taxon>
    </lineage>
</organism>
<dbReference type="GO" id="GO:0004521">
    <property type="term" value="F:RNA endonuclease activity"/>
    <property type="evidence" value="ECO:0007669"/>
    <property type="project" value="TreeGrafter"/>
</dbReference>
<dbReference type="STRING" id="84029.CROST_26840"/>
<comment type="similarity">
    <text evidence="1">Belongs to the PemK/MazF family.</text>
</comment>
<dbReference type="AlphaFoldDB" id="A0A1S8L3N9"/>
<dbReference type="Gene3D" id="2.30.30.110">
    <property type="match status" value="1"/>
</dbReference>
<dbReference type="KEGG" id="crw:CROST_002840"/>
<name>A0A1S8L3N9_9CLOT</name>
<dbReference type="EMBL" id="CP096983">
    <property type="protein sequence ID" value="URZ09603.1"/>
    <property type="molecule type" value="Genomic_DNA"/>
</dbReference>
<proteinExistence type="inferred from homology"/>
<dbReference type="GO" id="GO:0003677">
    <property type="term" value="F:DNA binding"/>
    <property type="evidence" value="ECO:0007669"/>
    <property type="project" value="InterPro"/>
</dbReference>
<evidence type="ECO:0000256" key="1">
    <source>
        <dbReference type="ARBA" id="ARBA00007521"/>
    </source>
</evidence>
<dbReference type="InterPro" id="IPR011067">
    <property type="entry name" value="Plasmid_toxin/cell-grow_inhib"/>
</dbReference>
<keyword evidence="2" id="KW-1277">Toxin-antitoxin system</keyword>
<dbReference type="SUPFAM" id="SSF50118">
    <property type="entry name" value="Cell growth inhibitor/plasmid maintenance toxic component"/>
    <property type="match status" value="1"/>
</dbReference>
<dbReference type="PANTHER" id="PTHR33988">
    <property type="entry name" value="ENDORIBONUCLEASE MAZF-RELATED"/>
    <property type="match status" value="1"/>
</dbReference>
<dbReference type="Pfam" id="PF02452">
    <property type="entry name" value="PemK_toxin"/>
    <property type="match status" value="1"/>
</dbReference>
<dbReference type="RefSeq" id="WP_077833285.1">
    <property type="nucleotide sequence ID" value="NZ_CP096983.1"/>
</dbReference>
<evidence type="ECO:0000313" key="3">
    <source>
        <dbReference type="EMBL" id="URZ09603.1"/>
    </source>
</evidence>
<keyword evidence="4" id="KW-1185">Reference proteome</keyword>
<dbReference type="GO" id="GO:0006402">
    <property type="term" value="P:mRNA catabolic process"/>
    <property type="evidence" value="ECO:0007669"/>
    <property type="project" value="TreeGrafter"/>
</dbReference>
<sequence length="199" mass="22685">MKSTRIKDMKDAEIRTYIKDTKKEIEQQLKLYVKLNNDKLSNNGQIQNLKKKAYNLKEIYEYIKWANDKIAINNNVEASYGTIPKRGEIWTCQLGENIGSEENKIRPAIIIQNDTGNEKGPTTIIVPISNRPKKISTHIELRPGDYKLVHGEVNKITGTILCEQIKVVSKARLGRHVATLNSDFVNKILNSKLKISIKV</sequence>
<dbReference type="Proteomes" id="UP000190951">
    <property type="component" value="Chromosome"/>
</dbReference>
<dbReference type="GO" id="GO:0016075">
    <property type="term" value="P:rRNA catabolic process"/>
    <property type="evidence" value="ECO:0007669"/>
    <property type="project" value="TreeGrafter"/>
</dbReference>
<evidence type="ECO:0000313" key="4">
    <source>
        <dbReference type="Proteomes" id="UP000190951"/>
    </source>
</evidence>
<dbReference type="PANTHER" id="PTHR33988:SF2">
    <property type="entry name" value="ENDORIBONUCLEASE MAZF"/>
    <property type="match status" value="1"/>
</dbReference>
<evidence type="ECO:0000256" key="2">
    <source>
        <dbReference type="ARBA" id="ARBA00022649"/>
    </source>
</evidence>
<gene>
    <name evidence="3" type="ORF">CROST_002840</name>
</gene>
<dbReference type="InterPro" id="IPR003477">
    <property type="entry name" value="PemK-like"/>
</dbReference>
<protein>
    <submittedName>
        <fullName evidence="3">Uncharacterized protein</fullName>
    </submittedName>
</protein>
<accession>A0A1S8L3N9</accession>
<reference evidence="3 4" key="1">
    <citation type="submission" date="2022-04" db="EMBL/GenBank/DDBJ databases">
        <title>Genome sequence of C. roseum typestrain.</title>
        <authorList>
            <person name="Poehlein A."/>
            <person name="Schoch T."/>
            <person name="Duerre P."/>
            <person name="Daniel R."/>
        </authorList>
    </citation>
    <scope>NUCLEOTIDE SEQUENCE [LARGE SCALE GENOMIC DNA]</scope>
    <source>
        <strain evidence="3 4">DSM 7320</strain>
    </source>
</reference>